<dbReference type="Proteomes" id="UP000031563">
    <property type="component" value="Unassembled WGS sequence"/>
</dbReference>
<keyword evidence="11" id="KW-1185">Reference proteome</keyword>
<dbReference type="InterPro" id="IPR023090">
    <property type="entry name" value="UPF0702_alpha/beta_dom_sf"/>
</dbReference>
<feature type="coiled-coil region" evidence="7">
    <location>
        <begin position="97"/>
        <end position="124"/>
    </location>
</feature>
<dbReference type="RefSeq" id="WP_039237699.1">
    <property type="nucleotide sequence ID" value="NZ_JWIQ02000038.1"/>
</dbReference>
<dbReference type="PANTHER" id="PTHR34582:SF2">
    <property type="entry name" value="UPF0702 TRANSMEMBRANE PROTEIN YDFR"/>
    <property type="match status" value="1"/>
</dbReference>
<evidence type="ECO:0000256" key="5">
    <source>
        <dbReference type="ARBA" id="ARBA00022989"/>
    </source>
</evidence>
<evidence type="ECO:0000256" key="7">
    <source>
        <dbReference type="SAM" id="Coils"/>
    </source>
</evidence>
<dbReference type="STRING" id="1221996.QY95_01173"/>
<evidence type="ECO:0000313" key="11">
    <source>
        <dbReference type="Proteomes" id="UP000031563"/>
    </source>
</evidence>
<evidence type="ECO:0000256" key="1">
    <source>
        <dbReference type="ARBA" id="ARBA00004651"/>
    </source>
</evidence>
<feature type="transmembrane region" description="Helical" evidence="8">
    <location>
        <begin position="55"/>
        <end position="75"/>
    </location>
</feature>
<evidence type="ECO:0000256" key="4">
    <source>
        <dbReference type="ARBA" id="ARBA00022692"/>
    </source>
</evidence>
<feature type="transmembrane region" description="Helical" evidence="8">
    <location>
        <begin position="31"/>
        <end position="49"/>
    </location>
</feature>
<keyword evidence="5 8" id="KW-1133">Transmembrane helix</keyword>
<feature type="transmembrane region" description="Helical" evidence="8">
    <location>
        <begin position="6"/>
        <end position="24"/>
    </location>
</feature>
<evidence type="ECO:0000313" key="10">
    <source>
        <dbReference type="EMBL" id="KKB40861.1"/>
    </source>
</evidence>
<organism evidence="10 11">
    <name type="scientific">Bacillus thermotolerans</name>
    <name type="common">Quasibacillus thermotolerans</name>
    <dbReference type="NCBI Taxonomy" id="1221996"/>
    <lineage>
        <taxon>Bacteria</taxon>
        <taxon>Bacillati</taxon>
        <taxon>Bacillota</taxon>
        <taxon>Bacilli</taxon>
        <taxon>Bacillales</taxon>
        <taxon>Bacillaceae</taxon>
        <taxon>Bacillus</taxon>
    </lineage>
</organism>
<name>A0A0F5I5P7_BACTR</name>
<keyword evidence="6 8" id="KW-0472">Membrane</keyword>
<evidence type="ECO:0000256" key="8">
    <source>
        <dbReference type="SAM" id="Phobius"/>
    </source>
</evidence>
<comment type="caution">
    <text evidence="10">The sequence shown here is derived from an EMBL/GenBank/DDBJ whole genome shotgun (WGS) entry which is preliminary data.</text>
</comment>
<keyword evidence="3" id="KW-1003">Cell membrane</keyword>
<feature type="domain" description="YetF C-terminal" evidence="9">
    <location>
        <begin position="78"/>
        <end position="147"/>
    </location>
</feature>
<dbReference type="Gene3D" id="3.30.240.20">
    <property type="entry name" value="bsu07140 like domains"/>
    <property type="match status" value="1"/>
</dbReference>
<keyword evidence="7" id="KW-0175">Coiled coil</keyword>
<evidence type="ECO:0000256" key="2">
    <source>
        <dbReference type="ARBA" id="ARBA00006448"/>
    </source>
</evidence>
<accession>A0A0F5I5P7</accession>
<comment type="subcellular location">
    <subcellularLocation>
        <location evidence="1">Cell membrane</location>
        <topology evidence="1">Multi-pass membrane protein</topology>
    </subcellularLocation>
</comment>
<protein>
    <submittedName>
        <fullName evidence="10">YDFR protein</fullName>
    </submittedName>
</protein>
<evidence type="ECO:0000256" key="6">
    <source>
        <dbReference type="ARBA" id="ARBA00023136"/>
    </source>
</evidence>
<accession>A0A0F5HTT1</accession>
<evidence type="ECO:0000256" key="3">
    <source>
        <dbReference type="ARBA" id="ARBA00022475"/>
    </source>
</evidence>
<dbReference type="AlphaFoldDB" id="A0A0F5I5P7"/>
<keyword evidence="4 8" id="KW-0812">Transmembrane</keyword>
<dbReference type="GO" id="GO:0005886">
    <property type="term" value="C:plasma membrane"/>
    <property type="evidence" value="ECO:0007669"/>
    <property type="project" value="UniProtKB-SubCell"/>
</dbReference>
<reference evidence="10" key="1">
    <citation type="submission" date="2015-02" db="EMBL/GenBank/DDBJ databases">
        <title>Genome Assembly of Bacillaceae bacterium MTCC 8252.</title>
        <authorList>
            <person name="Verma A."/>
            <person name="Khatri I."/>
            <person name="Mual P."/>
            <person name="Subramanian S."/>
            <person name="Krishnamurthi S."/>
        </authorList>
    </citation>
    <scope>NUCLEOTIDE SEQUENCE [LARGE SCALE GENOMIC DNA]</scope>
    <source>
        <strain evidence="10">MTCC 8252</strain>
    </source>
</reference>
<gene>
    <name evidence="10" type="ORF">QY95_01173</name>
</gene>
<sequence length="164" mass="18389">MDYGLLWKAVIVVLGGTLLLRLAGRKSISQMTLAQTVIMVGIGSLLIQPVVGKNIWSTLVVGGVLVLTLIVMEYFQVKSDRVEAFITGKAKVLIKNGELQEDQLKKLRLTIDQLEMKLRQQNVTRMGDVKWATLEPNGQIGYELMEEAKPVTKKEFQALYEDIQ</sequence>
<evidence type="ECO:0000259" key="9">
    <source>
        <dbReference type="Pfam" id="PF04239"/>
    </source>
</evidence>
<dbReference type="PANTHER" id="PTHR34582">
    <property type="entry name" value="UPF0702 TRANSMEMBRANE PROTEIN YCAP"/>
    <property type="match status" value="1"/>
</dbReference>
<dbReference type="InterPro" id="IPR007353">
    <property type="entry name" value="DUF421"/>
</dbReference>
<comment type="similarity">
    <text evidence="2">Belongs to the UPF0702 family.</text>
</comment>
<proteinExistence type="inferred from homology"/>
<dbReference type="EMBL" id="JWIR02000026">
    <property type="protein sequence ID" value="KKB40861.1"/>
    <property type="molecule type" value="Genomic_DNA"/>
</dbReference>
<dbReference type="Pfam" id="PF04239">
    <property type="entry name" value="DUF421"/>
    <property type="match status" value="1"/>
</dbReference>